<dbReference type="OrthoDB" id="547419at2"/>
<evidence type="ECO:0008006" key="4">
    <source>
        <dbReference type="Google" id="ProtNLM"/>
    </source>
</evidence>
<dbReference type="SUPFAM" id="SSF52540">
    <property type="entry name" value="P-loop containing nucleoside triphosphate hydrolases"/>
    <property type="match status" value="1"/>
</dbReference>
<accession>A0A1V0RLK6</accession>
<keyword evidence="3" id="KW-1185">Reference proteome</keyword>
<dbReference type="EMBL" id="CP020474">
    <property type="protein sequence ID" value="ARE82482.1"/>
    <property type="molecule type" value="Genomic_DNA"/>
</dbReference>
<dbReference type="AlphaFoldDB" id="A0A1V0RLK6"/>
<evidence type="ECO:0000313" key="3">
    <source>
        <dbReference type="Proteomes" id="UP000192273"/>
    </source>
</evidence>
<reference evidence="2 3" key="1">
    <citation type="submission" date="2017-03" db="EMBL/GenBank/DDBJ databases">
        <title>Genome Sequence of Roseovarius mucosus strain SMR3 Isolated from a culture of the Diatom Skeletonema marinoi.</title>
        <authorList>
            <person name="Topel M."/>
            <person name="Pinder M."/>
            <person name="Johansson O.N."/>
            <person name="Kourtchenko O."/>
            <person name="Godhe A."/>
            <person name="Clarke A.K."/>
        </authorList>
    </citation>
    <scope>NUCLEOTIDE SEQUENCE [LARGE SCALE GENOMIC DNA]</scope>
    <source>
        <strain evidence="2 3">SMR3</strain>
    </source>
</reference>
<evidence type="ECO:0000256" key="1">
    <source>
        <dbReference type="SAM" id="MobiDB-lite"/>
    </source>
</evidence>
<gene>
    <name evidence="2" type="ORF">ROSMUCSMR3_00987</name>
</gene>
<evidence type="ECO:0000313" key="2">
    <source>
        <dbReference type="EMBL" id="ARE82482.1"/>
    </source>
</evidence>
<protein>
    <recommendedName>
        <fullName evidence="4">Sulfotransferase family protein</fullName>
    </recommendedName>
</protein>
<feature type="region of interest" description="Disordered" evidence="1">
    <location>
        <begin position="319"/>
        <end position="343"/>
    </location>
</feature>
<name>A0A1V0RLK6_9RHOB</name>
<dbReference type="KEGG" id="rmm:ROSMUCSMR3_00987"/>
<proteinExistence type="predicted"/>
<dbReference type="InterPro" id="IPR027417">
    <property type="entry name" value="P-loop_NTPase"/>
</dbReference>
<dbReference type="Proteomes" id="UP000192273">
    <property type="component" value="Chromosome"/>
</dbReference>
<organism evidence="2 3">
    <name type="scientific">Roseovarius mucosus</name>
    <dbReference type="NCBI Taxonomy" id="215743"/>
    <lineage>
        <taxon>Bacteria</taxon>
        <taxon>Pseudomonadati</taxon>
        <taxon>Pseudomonadota</taxon>
        <taxon>Alphaproteobacteria</taxon>
        <taxon>Rhodobacterales</taxon>
        <taxon>Roseobacteraceae</taxon>
        <taxon>Roseovarius</taxon>
    </lineage>
</organism>
<dbReference type="RefSeq" id="WP_081506624.1">
    <property type="nucleotide sequence ID" value="NZ_CP020474.1"/>
</dbReference>
<sequence length="343" mass="37641">MPIVTFHIGMPKCATTTVQSFLAEGAAWLAAQGQVYEHHPEDRTRNQGNAAQLAAFGVAQDSARMAAHLGYFLRSGRDVVLSSEVLFDLWRQDRFVPLRDAVQRLGYELRVVVYLKRQDLWIESDFKQHVKGRSDWAGSFEHLLERRLSRGTLDYHRLLGAWAAQVGREAMTVVPLNPSQPQDFAVRRFLEIIGVAPPEGALGLAPQNVSPPAAMIEAARHIKAALLARGLSGPEIAPLLAQFMAQVPERAQTGAAQEILSPEARRDLLERCAASNAALAQEFLAGQVPFEPPEPVGAWVPLSERAVAILAERVSQEMLGSAPEAKPDSSLIGRWRAARRGKT</sequence>